<dbReference type="SUPFAM" id="SSF52540">
    <property type="entry name" value="P-loop containing nucleoside triphosphate hydrolases"/>
    <property type="match status" value="1"/>
</dbReference>
<evidence type="ECO:0000256" key="2">
    <source>
        <dbReference type="ARBA" id="ARBA00022475"/>
    </source>
</evidence>
<keyword evidence="5 7" id="KW-0472">Membrane</keyword>
<evidence type="ECO:0000313" key="10">
    <source>
        <dbReference type="Proteomes" id="UP000679126"/>
    </source>
</evidence>
<evidence type="ECO:0000256" key="5">
    <source>
        <dbReference type="ARBA" id="ARBA00023136"/>
    </source>
</evidence>
<organism evidence="9 10">
    <name type="scientific">Chitinophaga chungangae</name>
    <dbReference type="NCBI Taxonomy" id="2821488"/>
    <lineage>
        <taxon>Bacteria</taxon>
        <taxon>Pseudomonadati</taxon>
        <taxon>Bacteroidota</taxon>
        <taxon>Chitinophagia</taxon>
        <taxon>Chitinophagales</taxon>
        <taxon>Chitinophagaceae</taxon>
        <taxon>Chitinophaga</taxon>
    </lineage>
</organism>
<feature type="transmembrane region" description="Helical" evidence="7">
    <location>
        <begin position="15"/>
        <end position="33"/>
    </location>
</feature>
<name>A0ABS3YHQ9_9BACT</name>
<keyword evidence="3 7" id="KW-0812">Transmembrane</keyword>
<dbReference type="InterPro" id="IPR027417">
    <property type="entry name" value="P-loop_NTPase"/>
</dbReference>
<protein>
    <recommendedName>
        <fullName evidence="8">Polysaccharide chain length determinant N-terminal domain-containing protein</fullName>
    </recommendedName>
</protein>
<evidence type="ECO:0000256" key="7">
    <source>
        <dbReference type="SAM" id="Phobius"/>
    </source>
</evidence>
<dbReference type="InterPro" id="IPR017746">
    <property type="entry name" value="Cellulose_synthase_operon_BcsQ"/>
</dbReference>
<comment type="caution">
    <text evidence="9">The sequence shown here is derived from an EMBL/GenBank/DDBJ whole genome shotgun (WGS) entry which is preliminary data.</text>
</comment>
<dbReference type="RefSeq" id="WP_209147346.1">
    <property type="nucleotide sequence ID" value="NZ_JAGHKP010000003.1"/>
</dbReference>
<dbReference type="EMBL" id="JAGHKP010000003">
    <property type="protein sequence ID" value="MBO9154227.1"/>
    <property type="molecule type" value="Genomic_DNA"/>
</dbReference>
<dbReference type="Pfam" id="PF02706">
    <property type="entry name" value="Wzz"/>
    <property type="match status" value="1"/>
</dbReference>
<evidence type="ECO:0000313" key="9">
    <source>
        <dbReference type="EMBL" id="MBO9154227.1"/>
    </source>
</evidence>
<keyword evidence="6" id="KW-0175">Coiled coil</keyword>
<dbReference type="Proteomes" id="UP000679126">
    <property type="component" value="Unassembled WGS sequence"/>
</dbReference>
<comment type="subcellular location">
    <subcellularLocation>
        <location evidence="1">Cell membrane</location>
        <topology evidence="1">Multi-pass membrane protein</topology>
    </subcellularLocation>
</comment>
<dbReference type="InterPro" id="IPR003856">
    <property type="entry name" value="LPS_length_determ_N"/>
</dbReference>
<keyword evidence="10" id="KW-1185">Reference proteome</keyword>
<evidence type="ECO:0000259" key="8">
    <source>
        <dbReference type="Pfam" id="PF02706"/>
    </source>
</evidence>
<feature type="coiled-coil region" evidence="6">
    <location>
        <begin position="270"/>
        <end position="318"/>
    </location>
</feature>
<dbReference type="InterPro" id="IPR050445">
    <property type="entry name" value="Bact_polysacc_biosynth/exp"/>
</dbReference>
<proteinExistence type="predicted"/>
<feature type="transmembrane region" description="Helical" evidence="7">
    <location>
        <begin position="458"/>
        <end position="479"/>
    </location>
</feature>
<sequence>MDLIYLFKALMKRKWLIIISTLIAVAVAFLLTMKQELLYKSTAQIATGFTSTEQVKLKDESFNIYEIDSKFSNVIESLKSPRVLSMTSYNLLLHDLQNPGKEFRELTAENKKSDVYRTMNKAKVIEVLTKKYNEEKLLSSYDPEDRKVLELLKLYKYDLETLRYVLYAARVQRTDFIDITYRSTNPELSAYIVNQIVTEFFRNHESSRSQQNVQNIETLKKLVDQKREELDLKIGNIKTMGTMDVSVESSSKLEQVSNFENRLADEKSIYNSAILALQQLNGKLTEMEKTTTQNASAAKALSNDLAIAKAQMNDAYNDYTSKGSNNQELYNKYQQKKTEYKNKLLSLASAAPTSSGVVSQADLNQKKSELELQIKSSERNISDYEQKIRQLNSSIGAAASRNANNLALQKEVELAQQEYEGVKTRYDAALNNRIAPMDSFRQLLYGQPAVEPEPSKRLIILALSAMSMFVFCCIVIIFMEYIDLSIKTPSQFQKLTDLRLLGVVNSINLKKITFENIFQEENEKEGNVVFRELLRKLRYEIDHSGKQVFLFTSARPGEGKSSIITALAHSLSLSHKKVLIIDTHFSHNTLTAQFEAQPNLETFHSTNSASVEQQLQSLISATGIPNVDIIGCQGGEYTPDEILKPGNLLDHMDLLKTRYDFIFLEGAPLNKRSDSKELMEYVETIIAVVSAKSSVKQTDKESIGFLTSLNGKFSGAVLNMVEHENIDI</sequence>
<accession>A0ABS3YHQ9</accession>
<feature type="coiled-coil region" evidence="6">
    <location>
        <begin position="360"/>
        <end position="432"/>
    </location>
</feature>
<reference evidence="10" key="1">
    <citation type="submission" date="2021-03" db="EMBL/GenBank/DDBJ databases">
        <title>Assistant Professor.</title>
        <authorList>
            <person name="Huq M.A."/>
        </authorList>
    </citation>
    <scope>NUCLEOTIDE SEQUENCE [LARGE SCALE GENOMIC DNA]</scope>
    <source>
        <strain evidence="10">MAH-28</strain>
    </source>
</reference>
<keyword evidence="4 7" id="KW-1133">Transmembrane helix</keyword>
<feature type="domain" description="Polysaccharide chain length determinant N-terminal" evidence="8">
    <location>
        <begin position="1"/>
        <end position="90"/>
    </location>
</feature>
<evidence type="ECO:0000256" key="1">
    <source>
        <dbReference type="ARBA" id="ARBA00004651"/>
    </source>
</evidence>
<dbReference type="Gene3D" id="3.40.50.300">
    <property type="entry name" value="P-loop containing nucleotide triphosphate hydrolases"/>
    <property type="match status" value="1"/>
</dbReference>
<evidence type="ECO:0000256" key="3">
    <source>
        <dbReference type="ARBA" id="ARBA00022692"/>
    </source>
</evidence>
<evidence type="ECO:0000256" key="6">
    <source>
        <dbReference type="SAM" id="Coils"/>
    </source>
</evidence>
<gene>
    <name evidence="9" type="ORF">J7I43_18520</name>
</gene>
<dbReference type="Pfam" id="PF06564">
    <property type="entry name" value="CBP_BcsQ"/>
    <property type="match status" value="1"/>
</dbReference>
<evidence type="ECO:0000256" key="4">
    <source>
        <dbReference type="ARBA" id="ARBA00022989"/>
    </source>
</evidence>
<dbReference type="PANTHER" id="PTHR32309:SF13">
    <property type="entry name" value="FERRIC ENTEROBACTIN TRANSPORT PROTEIN FEPE"/>
    <property type="match status" value="1"/>
</dbReference>
<keyword evidence="2" id="KW-1003">Cell membrane</keyword>
<dbReference type="PANTHER" id="PTHR32309">
    <property type="entry name" value="TYROSINE-PROTEIN KINASE"/>
    <property type="match status" value="1"/>
</dbReference>